<feature type="compositionally biased region" description="Low complexity" evidence="1">
    <location>
        <begin position="165"/>
        <end position="174"/>
    </location>
</feature>
<reference evidence="3" key="1">
    <citation type="submission" date="2021-01" db="EMBL/GenBank/DDBJ databases">
        <authorList>
            <person name="Corre E."/>
            <person name="Pelletier E."/>
            <person name="Niang G."/>
            <person name="Scheremetjew M."/>
            <person name="Finn R."/>
            <person name="Kale V."/>
            <person name="Holt S."/>
            <person name="Cochrane G."/>
            <person name="Meng A."/>
            <person name="Brown T."/>
            <person name="Cohen L."/>
        </authorList>
    </citation>
    <scope>NUCLEOTIDE SEQUENCE</scope>
    <source>
        <strain evidence="3">CCMP1320</strain>
    </source>
</reference>
<dbReference type="SUPFAM" id="SSF55729">
    <property type="entry name" value="Acyl-CoA N-acyltransferases (Nat)"/>
    <property type="match status" value="1"/>
</dbReference>
<dbReference type="PANTHER" id="PTHR47443">
    <property type="entry name" value="ACYL-COA N-ACYLTRANSFERASES (NAT) SUPERFAMILY PROTEIN"/>
    <property type="match status" value="1"/>
</dbReference>
<evidence type="ECO:0000313" key="3">
    <source>
        <dbReference type="EMBL" id="CAE0489878.1"/>
    </source>
</evidence>
<dbReference type="GO" id="GO:0008080">
    <property type="term" value="F:N-acetyltransferase activity"/>
    <property type="evidence" value="ECO:0007669"/>
    <property type="project" value="TreeGrafter"/>
</dbReference>
<dbReference type="PANTHER" id="PTHR47443:SF3">
    <property type="entry name" value="GCN5-RELATED N-ACETYLTRANSFERASE 4, CHLOROPLASTIC"/>
    <property type="match status" value="1"/>
</dbReference>
<feature type="region of interest" description="Disordered" evidence="1">
    <location>
        <begin position="163"/>
        <end position="217"/>
    </location>
</feature>
<sequence length="397" mass="41991">MLCKRLNSDCLSPRGPHCSGSRACRVKSIQAQSKDIAIGLARPGDYFYCADLHVRVFHEEKKAMASKLDLCAQVRSVLSRIDRILSLTTNDGLQSQGVGRTALLVAHQRERSGSSQSPGNSIADKAERAFLEAISGPVPLITGSQDSSSPHFSKILADQVSRNVSGSSSSSSSSRRLANISTEVGSSTNRGGAASTTNHGGMLQGANDGGAPMNNNNGSAYSNSSSCLKFVDPWVLQAAVFLVPPAARGGMGQCAESCNSVAVANLDSFGDLIPPKTLSPSRDGAFGWYKRPGVAYLSNVAVLPVARRQGVARRIVEAAEKLAASWGCTSIGLHCSPQNTAAVQLYKGLGYKPTKALENPLLPYLNGRAPDRCQLFLKRIPTRLRKDVSSKISGSSN</sequence>
<proteinExistence type="predicted"/>
<name>A0A6S8HWL5_DUNTE</name>
<evidence type="ECO:0000259" key="2">
    <source>
        <dbReference type="PROSITE" id="PS51186"/>
    </source>
</evidence>
<evidence type="ECO:0000256" key="1">
    <source>
        <dbReference type="SAM" id="MobiDB-lite"/>
    </source>
</evidence>
<feature type="domain" description="N-acetyltransferase" evidence="2">
    <location>
        <begin position="284"/>
        <end position="371"/>
    </location>
</feature>
<dbReference type="InterPro" id="IPR016181">
    <property type="entry name" value="Acyl_CoA_acyltransferase"/>
</dbReference>
<dbReference type="Pfam" id="PF00583">
    <property type="entry name" value="Acetyltransf_1"/>
    <property type="match status" value="1"/>
</dbReference>
<dbReference type="PROSITE" id="PS51186">
    <property type="entry name" value="GNAT"/>
    <property type="match status" value="1"/>
</dbReference>
<dbReference type="GO" id="GO:0009507">
    <property type="term" value="C:chloroplast"/>
    <property type="evidence" value="ECO:0007669"/>
    <property type="project" value="TreeGrafter"/>
</dbReference>
<dbReference type="InterPro" id="IPR000182">
    <property type="entry name" value="GNAT_dom"/>
</dbReference>
<accession>A0A6S8HWL5</accession>
<dbReference type="EMBL" id="HBIP01008995">
    <property type="protein sequence ID" value="CAE0489878.1"/>
    <property type="molecule type" value="Transcribed_RNA"/>
</dbReference>
<evidence type="ECO:0000313" key="4">
    <source>
        <dbReference type="EMBL" id="CAE0489879.1"/>
    </source>
</evidence>
<dbReference type="AlphaFoldDB" id="A0A6S8HWL5"/>
<organism evidence="3">
    <name type="scientific">Dunaliella tertiolecta</name>
    <name type="common">Green alga</name>
    <dbReference type="NCBI Taxonomy" id="3047"/>
    <lineage>
        <taxon>Eukaryota</taxon>
        <taxon>Viridiplantae</taxon>
        <taxon>Chlorophyta</taxon>
        <taxon>core chlorophytes</taxon>
        <taxon>Chlorophyceae</taxon>
        <taxon>CS clade</taxon>
        <taxon>Chlamydomonadales</taxon>
        <taxon>Dunaliellaceae</taxon>
        <taxon>Dunaliella</taxon>
    </lineage>
</organism>
<dbReference type="Gene3D" id="3.40.630.30">
    <property type="match status" value="1"/>
</dbReference>
<dbReference type="CDD" id="cd04301">
    <property type="entry name" value="NAT_SF"/>
    <property type="match status" value="1"/>
</dbReference>
<feature type="compositionally biased region" description="Polar residues" evidence="1">
    <location>
        <begin position="175"/>
        <end position="199"/>
    </location>
</feature>
<dbReference type="EMBL" id="HBIP01008996">
    <property type="protein sequence ID" value="CAE0489879.1"/>
    <property type="molecule type" value="Transcribed_RNA"/>
</dbReference>
<gene>
    <name evidence="3" type="ORF">DTER00134_LOCUS4949</name>
    <name evidence="4" type="ORF">DTER00134_LOCUS4950</name>
</gene>
<protein>
    <recommendedName>
        <fullName evidence="2">N-acetyltransferase domain-containing protein</fullName>
    </recommendedName>
</protein>